<keyword evidence="2" id="KW-0813">Transport</keyword>
<accession>A0ABT1RSF9</accession>
<gene>
    <name evidence="10" type="ORF">NE619_15545</name>
</gene>
<reference evidence="10 11" key="1">
    <citation type="submission" date="2022-06" db="EMBL/GenBank/DDBJ databases">
        <title>Isolation of gut microbiota from human fecal samples.</title>
        <authorList>
            <person name="Pamer E.G."/>
            <person name="Barat B."/>
            <person name="Waligurski E."/>
            <person name="Medina S."/>
            <person name="Paddock L."/>
            <person name="Mostad J."/>
        </authorList>
    </citation>
    <scope>NUCLEOTIDE SEQUENCE [LARGE SCALE GENOMIC DNA]</scope>
    <source>
        <strain evidence="10 11">SL.3.17</strain>
    </source>
</reference>
<evidence type="ECO:0000256" key="3">
    <source>
        <dbReference type="ARBA" id="ARBA00022475"/>
    </source>
</evidence>
<keyword evidence="3" id="KW-1003">Cell membrane</keyword>
<evidence type="ECO:0000313" key="10">
    <source>
        <dbReference type="EMBL" id="MCQ4638149.1"/>
    </source>
</evidence>
<dbReference type="RefSeq" id="WP_256133342.1">
    <property type="nucleotide sequence ID" value="NZ_JANFXK010000021.1"/>
</dbReference>
<feature type="domain" description="Major facilitator superfamily associated" evidence="9">
    <location>
        <begin position="12"/>
        <end position="376"/>
    </location>
</feature>
<keyword evidence="7 8" id="KW-0472">Membrane</keyword>
<keyword evidence="11" id="KW-1185">Reference proteome</keyword>
<dbReference type="Gene3D" id="1.20.1250.20">
    <property type="entry name" value="MFS general substrate transporter like domains"/>
    <property type="match status" value="2"/>
</dbReference>
<feature type="transmembrane region" description="Helical" evidence="8">
    <location>
        <begin position="222"/>
        <end position="240"/>
    </location>
</feature>
<evidence type="ECO:0000256" key="7">
    <source>
        <dbReference type="ARBA" id="ARBA00023136"/>
    </source>
</evidence>
<evidence type="ECO:0000256" key="6">
    <source>
        <dbReference type="ARBA" id="ARBA00022989"/>
    </source>
</evidence>
<evidence type="ECO:0000256" key="2">
    <source>
        <dbReference type="ARBA" id="ARBA00022448"/>
    </source>
</evidence>
<feature type="transmembrane region" description="Helical" evidence="8">
    <location>
        <begin position="161"/>
        <end position="180"/>
    </location>
</feature>
<dbReference type="SUPFAM" id="SSF103473">
    <property type="entry name" value="MFS general substrate transporter"/>
    <property type="match status" value="1"/>
</dbReference>
<evidence type="ECO:0000256" key="1">
    <source>
        <dbReference type="ARBA" id="ARBA00004429"/>
    </source>
</evidence>
<evidence type="ECO:0000259" key="9">
    <source>
        <dbReference type="Pfam" id="PF12832"/>
    </source>
</evidence>
<proteinExistence type="predicted"/>
<dbReference type="PANTHER" id="PTHR23522:SF10">
    <property type="entry name" value="3-PHENYLPROPIONIC ACID TRANSPORTER-RELATED"/>
    <property type="match status" value="1"/>
</dbReference>
<evidence type="ECO:0000256" key="5">
    <source>
        <dbReference type="ARBA" id="ARBA00022692"/>
    </source>
</evidence>
<feature type="transmembrane region" description="Helical" evidence="8">
    <location>
        <begin position="39"/>
        <end position="59"/>
    </location>
</feature>
<feature type="transmembrane region" description="Helical" evidence="8">
    <location>
        <begin position="320"/>
        <end position="337"/>
    </location>
</feature>
<name>A0ABT1RSF9_9FIRM</name>
<sequence length="410" mass="44920">MKKLLNIEYACIHGTYWMFYGIASSFASVFLLARGYSNWEIGATLAVANVLAVVLQPIAADLADRVKRISLIGITQIMTIMMMIVTVGMFSFQGKTLSLCIVFVLLIAWHTVLHPLLNSLTFKLEECGVHINFGVARSMGSLAYSALVAVLGTLVEKHGVTVLPITGEIILVMMMVSLLLTKRSFDQAKRLKKDSAGIPKAGADRNDEEEINLLRFIKRNKFFFFMNVGVIGLYFSNSILNNYMMQIVSAVGGNSEDMGRILSVMAFLEIPTMVCFDLLRRKFSCQAMLKAASIGFTVKIAICYMATSVTMIFIAQFFQLVAFALFLPAMVHFINEAMRRGEAVKGQALFTTMVTITTVFSSLVGGIIIDISGAKTLTFVSTIATAAGAAIIIATVDRVKTKGRAKSDHQ</sequence>
<feature type="transmembrane region" description="Helical" evidence="8">
    <location>
        <begin position="71"/>
        <end position="90"/>
    </location>
</feature>
<evidence type="ECO:0000256" key="4">
    <source>
        <dbReference type="ARBA" id="ARBA00022519"/>
    </source>
</evidence>
<organism evidence="10 11">
    <name type="scientific">Anaerovorax odorimutans</name>
    <dbReference type="NCBI Taxonomy" id="109327"/>
    <lineage>
        <taxon>Bacteria</taxon>
        <taxon>Bacillati</taxon>
        <taxon>Bacillota</taxon>
        <taxon>Clostridia</taxon>
        <taxon>Peptostreptococcales</taxon>
        <taxon>Anaerovoracaceae</taxon>
        <taxon>Anaerovorax</taxon>
    </lineage>
</organism>
<comment type="subcellular location">
    <subcellularLocation>
        <location evidence="1">Cell inner membrane</location>
        <topology evidence="1">Multi-pass membrane protein</topology>
    </subcellularLocation>
</comment>
<dbReference type="Proteomes" id="UP001524502">
    <property type="component" value="Unassembled WGS sequence"/>
</dbReference>
<feature type="transmembrane region" description="Helical" evidence="8">
    <location>
        <begin position="129"/>
        <end position="155"/>
    </location>
</feature>
<dbReference type="Pfam" id="PF12832">
    <property type="entry name" value="MFS_1_like"/>
    <property type="match status" value="1"/>
</dbReference>
<feature type="transmembrane region" description="Helical" evidence="8">
    <location>
        <begin position="291"/>
        <end position="314"/>
    </location>
</feature>
<evidence type="ECO:0000313" key="11">
    <source>
        <dbReference type="Proteomes" id="UP001524502"/>
    </source>
</evidence>
<dbReference type="InterPro" id="IPR024989">
    <property type="entry name" value="MFS_assoc_dom"/>
</dbReference>
<dbReference type="EMBL" id="JANFXK010000021">
    <property type="protein sequence ID" value="MCQ4638149.1"/>
    <property type="molecule type" value="Genomic_DNA"/>
</dbReference>
<feature type="transmembrane region" description="Helical" evidence="8">
    <location>
        <begin position="377"/>
        <end position="396"/>
    </location>
</feature>
<dbReference type="PANTHER" id="PTHR23522">
    <property type="entry name" value="BLL5896 PROTEIN"/>
    <property type="match status" value="1"/>
</dbReference>
<keyword evidence="4" id="KW-0997">Cell inner membrane</keyword>
<comment type="caution">
    <text evidence="10">The sequence shown here is derived from an EMBL/GenBank/DDBJ whole genome shotgun (WGS) entry which is preliminary data.</text>
</comment>
<keyword evidence="5 8" id="KW-0812">Transmembrane</keyword>
<feature type="transmembrane region" description="Helical" evidence="8">
    <location>
        <begin position="349"/>
        <end position="371"/>
    </location>
</feature>
<feature type="transmembrane region" description="Helical" evidence="8">
    <location>
        <begin position="12"/>
        <end position="33"/>
    </location>
</feature>
<dbReference type="InterPro" id="IPR036259">
    <property type="entry name" value="MFS_trans_sf"/>
</dbReference>
<keyword evidence="6 8" id="KW-1133">Transmembrane helix</keyword>
<feature type="transmembrane region" description="Helical" evidence="8">
    <location>
        <begin position="260"/>
        <end position="279"/>
    </location>
</feature>
<evidence type="ECO:0000256" key="8">
    <source>
        <dbReference type="SAM" id="Phobius"/>
    </source>
</evidence>
<protein>
    <submittedName>
        <fullName evidence="10">MFS transporter</fullName>
    </submittedName>
</protein>
<feature type="transmembrane region" description="Helical" evidence="8">
    <location>
        <begin position="96"/>
        <end position="117"/>
    </location>
</feature>